<reference evidence="2 3" key="1">
    <citation type="submission" date="2015-01" db="EMBL/GenBank/DDBJ databases">
        <title>Draft genome sequence of Leucobacter komagatae strain VKM ST2845.</title>
        <authorList>
            <person name="Karlyshev A.V."/>
            <person name="Kudryashova E.B."/>
        </authorList>
    </citation>
    <scope>NUCLEOTIDE SEQUENCE [LARGE SCALE GENOMIC DNA]</scope>
    <source>
        <strain evidence="2 3">VKM ST2845</strain>
    </source>
</reference>
<evidence type="ECO:0008006" key="4">
    <source>
        <dbReference type="Google" id="ProtNLM"/>
    </source>
</evidence>
<keyword evidence="1" id="KW-0812">Transmembrane</keyword>
<proteinExistence type="predicted"/>
<evidence type="ECO:0000313" key="2">
    <source>
        <dbReference type="EMBL" id="KIP52182.1"/>
    </source>
</evidence>
<dbReference type="AlphaFoldDB" id="A0A0D0ILZ1"/>
<dbReference type="EMBL" id="JXSQ01000014">
    <property type="protein sequence ID" value="KIP52182.1"/>
    <property type="molecule type" value="Genomic_DNA"/>
</dbReference>
<protein>
    <recommendedName>
        <fullName evidence="4">Ribosomally synthesized peptide with SipW-like signal peptide</fullName>
    </recommendedName>
</protein>
<keyword evidence="1" id="KW-1133">Transmembrane helix</keyword>
<sequence>MSLDHTAHEAETPRRGWTKARALLAGGLVLGVGAAITLAAWTDNEWARGLFGSGTFGIEGSVDGATFADHPTSGDPAELSFAVGADNLAPASEVFAGYAVRLSAGSTYAADVTLTQDTTDALSGTTASYVYTTGATCDAAAFAAGTNPNGATFELAALDAPAFLCFKVAADANLEQGQSGSITWTFTAESGATL</sequence>
<keyword evidence="3" id="KW-1185">Reference proteome</keyword>
<keyword evidence="1" id="KW-0472">Membrane</keyword>
<dbReference type="InterPro" id="IPR023833">
    <property type="entry name" value="Signal_pept_SipW-depend-type"/>
</dbReference>
<dbReference type="NCBIfam" id="TIGR04088">
    <property type="entry name" value="cognate_SipW"/>
    <property type="match status" value="1"/>
</dbReference>
<name>A0A0D0ILZ1_9MICO</name>
<feature type="transmembrane region" description="Helical" evidence="1">
    <location>
        <begin position="20"/>
        <end position="41"/>
    </location>
</feature>
<dbReference type="RefSeq" id="WP_042544488.1">
    <property type="nucleotide sequence ID" value="NZ_JXSQ01000014.1"/>
</dbReference>
<dbReference type="Proteomes" id="UP000032120">
    <property type="component" value="Unassembled WGS sequence"/>
</dbReference>
<evidence type="ECO:0000313" key="3">
    <source>
        <dbReference type="Proteomes" id="UP000032120"/>
    </source>
</evidence>
<organism evidence="2 3">
    <name type="scientific">Leucobacter komagatae</name>
    <dbReference type="NCBI Taxonomy" id="55969"/>
    <lineage>
        <taxon>Bacteria</taxon>
        <taxon>Bacillati</taxon>
        <taxon>Actinomycetota</taxon>
        <taxon>Actinomycetes</taxon>
        <taxon>Micrococcales</taxon>
        <taxon>Microbacteriaceae</taxon>
        <taxon>Leucobacter</taxon>
    </lineage>
</organism>
<gene>
    <name evidence="2" type="ORF">SD72_10950</name>
</gene>
<accession>A0A0D0ILZ1</accession>
<comment type="caution">
    <text evidence="2">The sequence shown here is derived from an EMBL/GenBank/DDBJ whole genome shotgun (WGS) entry which is preliminary data.</text>
</comment>
<evidence type="ECO:0000256" key="1">
    <source>
        <dbReference type="SAM" id="Phobius"/>
    </source>
</evidence>